<name>W7F789_BIPV3</name>
<gene>
    <name evidence="2" type="ORF">COCVIDRAFT_86718</name>
</gene>
<evidence type="ECO:0000313" key="2">
    <source>
        <dbReference type="EMBL" id="EUN31737.1"/>
    </source>
</evidence>
<protein>
    <submittedName>
        <fullName evidence="2">Uncharacterized protein</fullName>
    </submittedName>
</protein>
<dbReference type="RefSeq" id="XP_014561342.1">
    <property type="nucleotide sequence ID" value="XM_014705856.1"/>
</dbReference>
<sequence>VPVLHKFLLEHLRYGLTDVPPQPNSPPDNVFSPDRPTKDTSLLQRLQSANQPISDSMHPRYDGDVEVTSCWKVWRVLTEAECQRNKPTRKPGMSSKTKNGRLGTRAESQRTSIALFLKTYRLHPIHYSHTRQDRGRIFAIAFAFSFEPNNSVA</sequence>
<dbReference type="Proteomes" id="UP000054337">
    <property type="component" value="Unassembled WGS sequence"/>
</dbReference>
<evidence type="ECO:0000313" key="3">
    <source>
        <dbReference type="Proteomes" id="UP000054337"/>
    </source>
</evidence>
<feature type="non-terminal residue" evidence="2">
    <location>
        <position position="1"/>
    </location>
</feature>
<dbReference type="OrthoDB" id="3703354at2759"/>
<dbReference type="GeneID" id="26258525"/>
<keyword evidence="3" id="KW-1185">Reference proteome</keyword>
<evidence type="ECO:0000256" key="1">
    <source>
        <dbReference type="SAM" id="MobiDB-lite"/>
    </source>
</evidence>
<dbReference type="AlphaFoldDB" id="W7F789"/>
<feature type="region of interest" description="Disordered" evidence="1">
    <location>
        <begin position="16"/>
        <end position="38"/>
    </location>
</feature>
<organism evidence="2 3">
    <name type="scientific">Bipolaris victoriae (strain FI3)</name>
    <name type="common">Victoria blight of oats agent</name>
    <name type="synonym">Cochliobolus victoriae</name>
    <dbReference type="NCBI Taxonomy" id="930091"/>
    <lineage>
        <taxon>Eukaryota</taxon>
        <taxon>Fungi</taxon>
        <taxon>Dikarya</taxon>
        <taxon>Ascomycota</taxon>
        <taxon>Pezizomycotina</taxon>
        <taxon>Dothideomycetes</taxon>
        <taxon>Pleosporomycetidae</taxon>
        <taxon>Pleosporales</taxon>
        <taxon>Pleosporineae</taxon>
        <taxon>Pleosporaceae</taxon>
        <taxon>Bipolaris</taxon>
    </lineage>
</organism>
<feature type="region of interest" description="Disordered" evidence="1">
    <location>
        <begin position="84"/>
        <end position="106"/>
    </location>
</feature>
<dbReference type="EMBL" id="KI968697">
    <property type="protein sequence ID" value="EUN31737.1"/>
    <property type="molecule type" value="Genomic_DNA"/>
</dbReference>
<proteinExistence type="predicted"/>
<dbReference type="HOGENOM" id="CLU_1717556_0_0_1"/>
<accession>W7F789</accession>
<reference evidence="2 3" key="1">
    <citation type="journal article" date="2013" name="PLoS Genet.">
        <title>Comparative genome structure, secondary metabolite, and effector coding capacity across Cochliobolus pathogens.</title>
        <authorList>
            <person name="Condon B.J."/>
            <person name="Leng Y."/>
            <person name="Wu D."/>
            <person name="Bushley K.E."/>
            <person name="Ohm R.A."/>
            <person name="Otillar R."/>
            <person name="Martin J."/>
            <person name="Schackwitz W."/>
            <person name="Grimwood J."/>
            <person name="MohdZainudin N."/>
            <person name="Xue C."/>
            <person name="Wang R."/>
            <person name="Manning V.A."/>
            <person name="Dhillon B."/>
            <person name="Tu Z.J."/>
            <person name="Steffenson B.J."/>
            <person name="Salamov A."/>
            <person name="Sun H."/>
            <person name="Lowry S."/>
            <person name="LaButti K."/>
            <person name="Han J."/>
            <person name="Copeland A."/>
            <person name="Lindquist E."/>
            <person name="Barry K."/>
            <person name="Schmutz J."/>
            <person name="Baker S.E."/>
            <person name="Ciuffetti L.M."/>
            <person name="Grigoriev I.V."/>
            <person name="Zhong S."/>
            <person name="Turgeon B.G."/>
        </authorList>
    </citation>
    <scope>NUCLEOTIDE SEQUENCE [LARGE SCALE GENOMIC DNA]</scope>
    <source>
        <strain evidence="2 3">FI3</strain>
    </source>
</reference>